<keyword evidence="2 7" id="KW-0479">Metal-binding</keyword>
<comment type="subcellular location">
    <subcellularLocation>
        <location evidence="7">Cytoplasm</location>
    </subcellularLocation>
</comment>
<feature type="active site" description="Proton acceptor" evidence="7">
    <location>
        <position position="338"/>
    </location>
</feature>
<dbReference type="GO" id="GO:0019571">
    <property type="term" value="P:D-arabinose catabolic process"/>
    <property type="evidence" value="ECO:0007669"/>
    <property type="project" value="TreeGrafter"/>
</dbReference>
<evidence type="ECO:0000256" key="7">
    <source>
        <dbReference type="HAMAP-Rule" id="MF_01254"/>
    </source>
</evidence>
<evidence type="ECO:0000256" key="2">
    <source>
        <dbReference type="ARBA" id="ARBA00022723"/>
    </source>
</evidence>
<dbReference type="InterPro" id="IPR038391">
    <property type="entry name" value="Fucose_iso_dom1_sf"/>
</dbReference>
<dbReference type="InterPro" id="IPR038392">
    <property type="entry name" value="Fucose_isomerase_dom2_sf"/>
</dbReference>
<accession>A0A7Y0TX21</accession>
<feature type="domain" description="L-fucose isomerase C-terminal" evidence="8">
    <location>
        <begin position="392"/>
        <end position="555"/>
    </location>
</feature>
<dbReference type="SUPFAM" id="SSF50443">
    <property type="entry name" value="FucI/AraA C-terminal domain-like"/>
    <property type="match status" value="1"/>
</dbReference>
<dbReference type="Gene3D" id="3.40.50.1070">
    <property type="match status" value="1"/>
</dbReference>
<organism evidence="11 12">
    <name type="scientific">Mobiluncus mulieris</name>
    <dbReference type="NCBI Taxonomy" id="2052"/>
    <lineage>
        <taxon>Bacteria</taxon>
        <taxon>Bacillati</taxon>
        <taxon>Actinomycetota</taxon>
        <taxon>Actinomycetes</taxon>
        <taxon>Actinomycetales</taxon>
        <taxon>Actinomycetaceae</taxon>
        <taxon>Mobiluncus</taxon>
    </lineage>
</organism>
<comment type="caution">
    <text evidence="11">The sequence shown here is derived from an EMBL/GenBank/DDBJ whole genome shotgun (WGS) entry which is preliminary data.</text>
</comment>
<evidence type="ECO:0000256" key="6">
    <source>
        <dbReference type="ARBA" id="ARBA00023277"/>
    </source>
</evidence>
<comment type="similarity">
    <text evidence="7">Belongs to the L-fucose isomerase family.</text>
</comment>
<evidence type="ECO:0000313" key="12">
    <source>
        <dbReference type="Proteomes" id="UP000575397"/>
    </source>
</evidence>
<dbReference type="HAMAP" id="MF_01254">
    <property type="entry name" value="Fucose_iso"/>
    <property type="match status" value="1"/>
</dbReference>
<comment type="catalytic activity">
    <reaction evidence="7">
        <text>L-fucose = L-fuculose</text>
        <dbReference type="Rhea" id="RHEA:17233"/>
        <dbReference type="ChEBI" id="CHEBI:2181"/>
        <dbReference type="ChEBI" id="CHEBI:17617"/>
        <dbReference type="EC" id="5.3.1.25"/>
    </reaction>
</comment>
<keyword evidence="4 7" id="KW-0413">Isomerase</keyword>
<keyword evidence="5 7" id="KW-0294">Fucose metabolism</keyword>
<dbReference type="UniPathway" id="UPA00563">
    <property type="reaction ID" value="UER00624"/>
</dbReference>
<evidence type="ECO:0000256" key="1">
    <source>
        <dbReference type="ARBA" id="ARBA00022490"/>
    </source>
</evidence>
<comment type="function">
    <text evidence="7">Converts the aldose L-fucose into the corresponding ketose L-fuculose.</text>
</comment>
<dbReference type="SUPFAM" id="SSF53743">
    <property type="entry name" value="FucI/AraA N-terminal and middle domains"/>
    <property type="match status" value="1"/>
</dbReference>
<feature type="binding site" evidence="7">
    <location>
        <position position="529"/>
    </location>
    <ligand>
        <name>Mn(2+)</name>
        <dbReference type="ChEBI" id="CHEBI:29035"/>
    </ligand>
</feature>
<feature type="binding site" evidence="7">
    <location>
        <position position="338"/>
    </location>
    <ligand>
        <name>Mn(2+)</name>
        <dbReference type="ChEBI" id="CHEBI:29035"/>
    </ligand>
</feature>
<comment type="pathway">
    <text evidence="7">Carbohydrate degradation; L-fucose degradation; L-lactaldehyde and glycerone phosphate from L-fucose: step 1/3.</text>
</comment>
<evidence type="ECO:0000256" key="3">
    <source>
        <dbReference type="ARBA" id="ARBA00023211"/>
    </source>
</evidence>
<name>A0A7Y0TX21_9ACTO</name>
<evidence type="ECO:0000313" key="11">
    <source>
        <dbReference type="EMBL" id="NMX03219.1"/>
    </source>
</evidence>
<feature type="domain" description="L-fucose isomerase N-terminal-2" evidence="10">
    <location>
        <begin position="175"/>
        <end position="355"/>
    </location>
</feature>
<comment type="cofactor">
    <cofactor evidence="7">
        <name>Mn(2+)</name>
        <dbReference type="ChEBI" id="CHEBI:29035"/>
    </cofactor>
</comment>
<dbReference type="Proteomes" id="UP000575397">
    <property type="component" value="Unassembled WGS sequence"/>
</dbReference>
<dbReference type="InterPro" id="IPR015888">
    <property type="entry name" value="Fuc_isomerase_C"/>
</dbReference>
<proteinExistence type="inferred from homology"/>
<dbReference type="Gene3D" id="3.40.275.10">
    <property type="entry name" value="L-fucose Isomerase, Chain A, domain 2"/>
    <property type="match status" value="1"/>
</dbReference>
<dbReference type="InterPro" id="IPR012889">
    <property type="entry name" value="Fucose_isomerase_N2"/>
</dbReference>
<dbReference type="Pfam" id="PF02952">
    <property type="entry name" value="Fucose_iso_C"/>
    <property type="match status" value="1"/>
</dbReference>
<dbReference type="InterPro" id="IPR009015">
    <property type="entry name" value="Fucose_isomerase_N/cen_sf"/>
</dbReference>
<dbReference type="PANTHER" id="PTHR37840:SF1">
    <property type="entry name" value="L-FUCOSE ISOMERASE"/>
    <property type="match status" value="1"/>
</dbReference>
<evidence type="ECO:0000259" key="8">
    <source>
        <dbReference type="Pfam" id="PF02952"/>
    </source>
</evidence>
<dbReference type="GO" id="GO:0005737">
    <property type="term" value="C:cytoplasm"/>
    <property type="evidence" value="ECO:0007669"/>
    <property type="project" value="UniProtKB-SubCell"/>
</dbReference>
<feature type="binding site" evidence="7">
    <location>
        <position position="362"/>
    </location>
    <ligand>
        <name>Mn(2+)</name>
        <dbReference type="ChEBI" id="CHEBI:29035"/>
    </ligand>
</feature>
<dbReference type="GO" id="GO:0008736">
    <property type="term" value="F:L-fucose isomerase activity"/>
    <property type="evidence" value="ECO:0007669"/>
    <property type="project" value="UniProtKB-UniRule"/>
</dbReference>
<evidence type="ECO:0000256" key="5">
    <source>
        <dbReference type="ARBA" id="ARBA00023253"/>
    </source>
</evidence>
<evidence type="ECO:0000256" key="4">
    <source>
        <dbReference type="ARBA" id="ARBA00023235"/>
    </source>
</evidence>
<dbReference type="InterPro" id="IPR005763">
    <property type="entry name" value="Fucose_isomerase"/>
</dbReference>
<dbReference type="EC" id="5.3.1.25" evidence="7"/>
<dbReference type="InterPro" id="IPR004216">
    <property type="entry name" value="Fuc/Ara_isomerase_C"/>
</dbReference>
<sequence>MSTKKPIIAIRPIIDGRRRGVRESLEEQTMQMAKTAAALISENLKYTDGTPVQTIVADRTIGRAGESQKVHEQFSPFNVCAELTVTPCWDYVTEVIDMNPAIQHAVWGLNATERPGAVTLAAAMAAYAQFGIPAFGIYGEHVQDADDTRVPEEVREKILRFCRAAIAVGEMHNRNYLQIGSQCMGIAGSMVDRQFMRDYLGMGVESVDMIEMDRRITQGIFDPDEYAKARAWVKDKLHKGEDIVNHKPEYALSPEETEAQWDYVTKMVLIGRDLMEGNPKLADLGFHEEAAGHNAIVAGFQGQRQWTDYKPNGDLLETFANTTFDWNGPREPLTLATENDVLNGITMLFNHLLTNRTQMFSDVRTFWSPEAVKRVTGCELEGKAAAGFLDLRNSGATTLDATGAMQDENGKPVMKEWWKVTEKDIQAALDATTFHPSNKEYFRGGGFSTHFVTKGDMPLTMVRINLVAHSLPVIQFVEGWSVEIPDKAREIIENRTDPAWPTTFFTPRLTGKYPFDSTYNVMDAWGANHGAIGYGHFGADLITLAAMLRIPVMMHNLSAGQIYRPRNWNVFGTDNLESADYRACEAYGALYR</sequence>
<keyword evidence="6 7" id="KW-0119">Carbohydrate metabolism</keyword>
<keyword evidence="3 7" id="KW-0464">Manganese</keyword>
<keyword evidence="1 7" id="KW-0963">Cytoplasm</keyword>
<evidence type="ECO:0000259" key="10">
    <source>
        <dbReference type="Pfam" id="PF07882"/>
    </source>
</evidence>
<protein>
    <recommendedName>
        <fullName evidence="7">L-fucose isomerase</fullName>
        <shortName evidence="7">FucIase</shortName>
        <ecNumber evidence="7">5.3.1.25</ecNumber>
    </recommendedName>
    <alternativeName>
        <fullName evidence="7">6-deoxy-L-galactose isomerase</fullName>
    </alternativeName>
</protein>
<feature type="domain" description="L-fucose isomerase N-terminal-1" evidence="9">
    <location>
        <begin position="6"/>
        <end position="173"/>
    </location>
</feature>
<dbReference type="InterPro" id="IPR012888">
    <property type="entry name" value="Fucose_iso_N1"/>
</dbReference>
<dbReference type="NCBIfam" id="NF008220">
    <property type="entry name" value="PRK10991.1"/>
    <property type="match status" value="1"/>
</dbReference>
<evidence type="ECO:0000259" key="9">
    <source>
        <dbReference type="Pfam" id="PF07881"/>
    </source>
</evidence>
<dbReference type="RefSeq" id="WP_004014762.1">
    <property type="nucleotide sequence ID" value="NZ_CAMUNX010000009.1"/>
</dbReference>
<dbReference type="EMBL" id="JABCUS010000008">
    <property type="protein sequence ID" value="NMX03219.1"/>
    <property type="molecule type" value="Genomic_DNA"/>
</dbReference>
<dbReference type="Pfam" id="PF07882">
    <property type="entry name" value="Fucose_iso_N2"/>
    <property type="match status" value="1"/>
</dbReference>
<feature type="active site" description="Proton acceptor" evidence="7">
    <location>
        <position position="362"/>
    </location>
</feature>
<dbReference type="InterPro" id="IPR038393">
    <property type="entry name" value="Fuc_iso_dom3_sf"/>
</dbReference>
<dbReference type="GO" id="GO:0042355">
    <property type="term" value="P:L-fucose catabolic process"/>
    <property type="evidence" value="ECO:0007669"/>
    <property type="project" value="UniProtKB-UniRule"/>
</dbReference>
<dbReference type="PANTHER" id="PTHR37840">
    <property type="entry name" value="L-FUCOSE ISOMERASE"/>
    <property type="match status" value="1"/>
</dbReference>
<dbReference type="Gene3D" id="3.20.14.10">
    <property type="entry name" value="L-fucose/L-arabinose isomerase, C-terminal"/>
    <property type="match status" value="1"/>
</dbReference>
<dbReference type="GO" id="GO:0030145">
    <property type="term" value="F:manganese ion binding"/>
    <property type="evidence" value="ECO:0007669"/>
    <property type="project" value="UniProtKB-UniRule"/>
</dbReference>
<dbReference type="AlphaFoldDB" id="A0A7Y0TX21"/>
<gene>
    <name evidence="7" type="primary">fucI</name>
    <name evidence="11" type="ORF">HHJ77_04580</name>
</gene>
<reference evidence="11 12" key="1">
    <citation type="submission" date="2020-04" db="EMBL/GenBank/DDBJ databases">
        <title>Antimicrobial susceptibility and clonality of vaginal-derived multi-drug resistant Mobiluncus isolates in China.</title>
        <authorList>
            <person name="Zhang X."/>
        </authorList>
    </citation>
    <scope>NUCLEOTIDE SEQUENCE [LARGE SCALE GENOMIC DNA]</scope>
    <source>
        <strain evidence="11 12">12</strain>
    </source>
</reference>
<dbReference type="Pfam" id="PF07881">
    <property type="entry name" value="Fucose_iso_N1"/>
    <property type="match status" value="1"/>
</dbReference>
<dbReference type="GO" id="GO:0008790">
    <property type="term" value="F:arabinose isomerase activity"/>
    <property type="evidence" value="ECO:0007669"/>
    <property type="project" value="TreeGrafter"/>
</dbReference>